<proteinExistence type="predicted"/>
<accession>A0A7T6Z4M9</accession>
<organism evidence="1 2">
    <name type="scientific">Salicibibacter cibarius</name>
    <dbReference type="NCBI Taxonomy" id="2743000"/>
    <lineage>
        <taxon>Bacteria</taxon>
        <taxon>Bacillati</taxon>
        <taxon>Bacillota</taxon>
        <taxon>Bacilli</taxon>
        <taxon>Bacillales</taxon>
        <taxon>Bacillaceae</taxon>
        <taxon>Salicibibacter</taxon>
    </lineage>
</organism>
<dbReference type="AlphaFoldDB" id="A0A7T6Z4M9"/>
<dbReference type="Proteomes" id="UP000595823">
    <property type="component" value="Chromosome"/>
</dbReference>
<reference evidence="1 2" key="1">
    <citation type="submission" date="2020-06" db="EMBL/GenBank/DDBJ databases">
        <title>Genomic analysis of Salicibibacter sp. NKC5-3.</title>
        <authorList>
            <person name="Oh Y.J."/>
        </authorList>
    </citation>
    <scope>NUCLEOTIDE SEQUENCE [LARGE SCALE GENOMIC DNA]</scope>
    <source>
        <strain evidence="1 2">NKC5-3</strain>
    </source>
</reference>
<protein>
    <submittedName>
        <fullName evidence="1">Uncharacterized protein</fullName>
    </submittedName>
</protein>
<name>A0A7T6Z4M9_9BACI</name>
<dbReference type="KEGG" id="scia:HUG15_15975"/>
<keyword evidence="2" id="KW-1185">Reference proteome</keyword>
<sequence length="211" mass="24655">MVKEWATTGVPALDHDFTSEFIDEEADTGTDGFYLFESGTGQFQMDFPGEFEMYDRSGRYSIVENRFELFNAQKARENDNDGLTSSFQLRYMGNLNERERELEFEMLLDDFSYEDQYKPFETDNIYGYHGESIGEFNMAEKETQILDPNTGTTNRYFAFIVDKHSEKIIRITYSLNCEDNPEKNCVIDEEEDATLFAHMIESIQFENNMGE</sequence>
<gene>
    <name evidence="1" type="ORF">HUG15_15975</name>
</gene>
<evidence type="ECO:0000313" key="2">
    <source>
        <dbReference type="Proteomes" id="UP000595823"/>
    </source>
</evidence>
<evidence type="ECO:0000313" key="1">
    <source>
        <dbReference type="EMBL" id="QQK76918.1"/>
    </source>
</evidence>
<dbReference type="EMBL" id="CP054705">
    <property type="protein sequence ID" value="QQK76918.1"/>
    <property type="molecule type" value="Genomic_DNA"/>
</dbReference>